<evidence type="ECO:0000256" key="4">
    <source>
        <dbReference type="ARBA" id="ARBA00045213"/>
    </source>
</evidence>
<dbReference type="SUPFAM" id="SSF50978">
    <property type="entry name" value="WD40 repeat-like"/>
    <property type="match status" value="1"/>
</dbReference>
<dbReference type="GO" id="GO:0042254">
    <property type="term" value="P:ribosome biogenesis"/>
    <property type="evidence" value="ECO:0007669"/>
    <property type="project" value="UniProtKB-KW"/>
</dbReference>
<dbReference type="PRINTS" id="PR00320">
    <property type="entry name" value="GPROTEINBRPT"/>
</dbReference>
<comment type="caution">
    <text evidence="6">The sequence shown here is derived from an EMBL/GenBank/DDBJ whole genome shotgun (WGS) entry which is preliminary data.</text>
</comment>
<dbReference type="AlphaFoldDB" id="A0A9Q0M3V0"/>
<dbReference type="PROSITE" id="PS50082">
    <property type="entry name" value="WD_REPEATS_2"/>
    <property type="match status" value="1"/>
</dbReference>
<dbReference type="InterPro" id="IPR001680">
    <property type="entry name" value="WD40_rpt"/>
</dbReference>
<comment type="function">
    <text evidence="4">Negatively regulates the PAK1 kinase. PAK1 is a member of the PAK kinase family, which has been shown to play a positive role in the regulation of signaling pathways involving MAPK8 and RELA. PAK1 exists as an inactive homodimer, which is activated by binding of small GTPases such as CDC42 to an N-terminal regulatory domain. PAK1IP1 also binds to the N-terminus of PAK1, and inhibits the specific activation of PAK1 by CDC42. May be involved in ribosomal large subunit assembly.</text>
</comment>
<evidence type="ECO:0000256" key="2">
    <source>
        <dbReference type="ARBA" id="ARBA00022574"/>
    </source>
</evidence>
<dbReference type="InterPro" id="IPR051959">
    <property type="entry name" value="PAK1-Kinase_Regulator"/>
</dbReference>
<dbReference type="OMA" id="GYIKMWR"/>
<sequence length="330" mass="37543">MEVVIGTYEEFLVGYQLIKKKSGNFTLKQSFTNHAHCGSIRSIAATNKYFVSALEFLRSAYLFSASDDGNICIWNTKKKWECEKILRGHKDSVSSLSIHSSGKLLLSVSKDKTLRTWNLIKGRCAYIVNLKNVANQVIWSPSCIYFGVVFDNQIDIYDIASGSVLHSISKSTFDNKRFNKIIFLDDNIVTVCGDSNEILIYDHKNKKTIINFSAHENRIKDFVYVDPKRISSEAETTEDSIRWLVTVSSDGWIKIWSLDISNLSEEPKLVTSVNSTCRPTCLAVWTEKSVNNKSEEIVIPELKISNEDLEVCKAKLKEKKMKRTHDVAFQ</sequence>
<dbReference type="SMART" id="SM00320">
    <property type="entry name" value="WD40"/>
    <property type="match status" value="4"/>
</dbReference>
<dbReference type="Pfam" id="PF00400">
    <property type="entry name" value="WD40"/>
    <property type="match status" value="2"/>
</dbReference>
<evidence type="ECO:0000256" key="1">
    <source>
        <dbReference type="ARBA" id="ARBA00022517"/>
    </source>
</evidence>
<name>A0A9Q0M3V0_BLOTA</name>
<evidence type="ECO:0000313" key="7">
    <source>
        <dbReference type="Proteomes" id="UP001142055"/>
    </source>
</evidence>
<keyword evidence="2 5" id="KW-0853">WD repeat</keyword>
<keyword evidence="7" id="KW-1185">Reference proteome</keyword>
<keyword evidence="1" id="KW-0690">Ribosome biogenesis</keyword>
<feature type="repeat" description="WD" evidence="5">
    <location>
        <begin position="86"/>
        <end position="127"/>
    </location>
</feature>
<gene>
    <name evidence="6" type="ORF">RDWZM_009594</name>
</gene>
<protein>
    <recommendedName>
        <fullName evidence="8">P21-activated protein kinase-interacting protein 1-like</fullName>
    </recommendedName>
</protein>
<dbReference type="EMBL" id="JAPWDV010000003">
    <property type="protein sequence ID" value="KAJ6218437.1"/>
    <property type="molecule type" value="Genomic_DNA"/>
</dbReference>
<proteinExistence type="predicted"/>
<evidence type="ECO:0000313" key="6">
    <source>
        <dbReference type="EMBL" id="KAJ6218437.1"/>
    </source>
</evidence>
<evidence type="ECO:0000256" key="5">
    <source>
        <dbReference type="PROSITE-ProRule" id="PRU00221"/>
    </source>
</evidence>
<accession>A0A9Q0M3V0</accession>
<dbReference type="InterPro" id="IPR020472">
    <property type="entry name" value="WD40_PAC1"/>
</dbReference>
<dbReference type="PANTHER" id="PTHR44675:SF1">
    <property type="entry name" value="P21-ACTIVATED PROTEIN KINASE-INTERACTING PROTEIN 1"/>
    <property type="match status" value="1"/>
</dbReference>
<dbReference type="InterPro" id="IPR036322">
    <property type="entry name" value="WD40_repeat_dom_sf"/>
</dbReference>
<keyword evidence="3" id="KW-0677">Repeat</keyword>
<dbReference type="PANTHER" id="PTHR44675">
    <property type="entry name" value="PAK1 INTERACTING PROTEIN 1"/>
    <property type="match status" value="1"/>
</dbReference>
<dbReference type="InterPro" id="IPR019775">
    <property type="entry name" value="WD40_repeat_CS"/>
</dbReference>
<evidence type="ECO:0008006" key="8">
    <source>
        <dbReference type="Google" id="ProtNLM"/>
    </source>
</evidence>
<dbReference type="InterPro" id="IPR015943">
    <property type="entry name" value="WD40/YVTN_repeat-like_dom_sf"/>
</dbReference>
<organism evidence="6 7">
    <name type="scientific">Blomia tropicalis</name>
    <name type="common">Mite</name>
    <dbReference type="NCBI Taxonomy" id="40697"/>
    <lineage>
        <taxon>Eukaryota</taxon>
        <taxon>Metazoa</taxon>
        <taxon>Ecdysozoa</taxon>
        <taxon>Arthropoda</taxon>
        <taxon>Chelicerata</taxon>
        <taxon>Arachnida</taxon>
        <taxon>Acari</taxon>
        <taxon>Acariformes</taxon>
        <taxon>Sarcoptiformes</taxon>
        <taxon>Astigmata</taxon>
        <taxon>Glycyphagoidea</taxon>
        <taxon>Echimyopodidae</taxon>
        <taxon>Blomia</taxon>
    </lineage>
</organism>
<dbReference type="Proteomes" id="UP001142055">
    <property type="component" value="Chromosome 3"/>
</dbReference>
<evidence type="ECO:0000256" key="3">
    <source>
        <dbReference type="ARBA" id="ARBA00022737"/>
    </source>
</evidence>
<dbReference type="Gene3D" id="2.130.10.10">
    <property type="entry name" value="YVTN repeat-like/Quinoprotein amine dehydrogenase"/>
    <property type="match status" value="2"/>
</dbReference>
<dbReference type="PROSITE" id="PS50294">
    <property type="entry name" value="WD_REPEATS_REGION"/>
    <property type="match status" value="1"/>
</dbReference>
<dbReference type="PROSITE" id="PS00678">
    <property type="entry name" value="WD_REPEATS_1"/>
    <property type="match status" value="1"/>
</dbReference>
<reference evidence="6" key="1">
    <citation type="submission" date="2022-12" db="EMBL/GenBank/DDBJ databases">
        <title>Genome assemblies of Blomia tropicalis.</title>
        <authorList>
            <person name="Cui Y."/>
        </authorList>
    </citation>
    <scope>NUCLEOTIDE SEQUENCE</scope>
    <source>
        <tissue evidence="6">Adult mites</tissue>
    </source>
</reference>